<keyword evidence="5" id="KW-1185">Reference proteome</keyword>
<dbReference type="FunCoup" id="A0A2I4GMJ8">
    <property type="interactions" value="351"/>
</dbReference>
<evidence type="ECO:0000256" key="3">
    <source>
        <dbReference type="ARBA" id="ARBA00022989"/>
    </source>
</evidence>
<dbReference type="OrthoDB" id="204175at2759"/>
<proteinExistence type="predicted"/>
<dbReference type="InterPro" id="IPR040327">
    <property type="entry name" value="At5g14285-like"/>
</dbReference>
<name>A0A2I4GMJ8_JUGRE</name>
<keyword evidence="4" id="KW-0472">Membrane</keyword>
<comment type="subcellular location">
    <subcellularLocation>
        <location evidence="1">Membrane</location>
        <topology evidence="1">Multi-pass membrane protein</topology>
    </subcellularLocation>
</comment>
<evidence type="ECO:0000313" key="6">
    <source>
        <dbReference type="RefSeq" id="XP_018845132.1"/>
    </source>
</evidence>
<dbReference type="GO" id="GO:0016020">
    <property type="term" value="C:membrane"/>
    <property type="evidence" value="ECO:0007669"/>
    <property type="project" value="UniProtKB-SubCell"/>
</dbReference>
<dbReference type="Gramene" id="Jr01_06110_p1">
    <property type="protein sequence ID" value="cds.Jr01_06110_p1"/>
    <property type="gene ID" value="Jr01_06110"/>
</dbReference>
<sequence>METQACPLPLLPLFFSMFLTVYLVAYFIVFRYWSPKIRPEASSCLISLAHGTPAVLLATYSILADSYPDFASPNTEHQNLVLDYSIAYFLMDLLHFIVFNPRDLLFIAHHLATLFVFVTCRYLVSHGAYAILVLLILAEVTSACQNTWTLANARKNDVVFAAKLYGILSAPFYTVYSIVRGLVGPYFVYKMLAFYASGAAKSVIPKWVWISWIAVILMAISVSILWVSNLWAEFYRERTGKLDKKIR</sequence>
<evidence type="ECO:0000313" key="5">
    <source>
        <dbReference type="Proteomes" id="UP000235220"/>
    </source>
</evidence>
<dbReference type="InterPro" id="IPR006634">
    <property type="entry name" value="TLC-dom"/>
</dbReference>
<dbReference type="SMART" id="SM00724">
    <property type="entry name" value="TLC"/>
    <property type="match status" value="1"/>
</dbReference>
<dbReference type="Proteomes" id="UP000235220">
    <property type="component" value="Chromosome 1"/>
</dbReference>
<dbReference type="RefSeq" id="XP_018845132.1">
    <property type="nucleotide sequence ID" value="XM_018989587.2"/>
</dbReference>
<dbReference type="AlphaFoldDB" id="A0A2I4GMJ8"/>
<dbReference type="STRING" id="51240.A0A2I4GMJ8"/>
<gene>
    <name evidence="6" type="primary">LOC109009192</name>
</gene>
<dbReference type="PANTHER" id="PTHR31766:SF2">
    <property type="entry name" value="GLABROUS1 ENHANCER-BINDING PROTEIN-LIKE 2"/>
    <property type="match status" value="1"/>
</dbReference>
<dbReference type="KEGG" id="jre:109009192"/>
<evidence type="ECO:0000256" key="4">
    <source>
        <dbReference type="ARBA" id="ARBA00023136"/>
    </source>
</evidence>
<keyword evidence="2" id="KW-0812">Transmembrane</keyword>
<evidence type="ECO:0000256" key="1">
    <source>
        <dbReference type="ARBA" id="ARBA00004141"/>
    </source>
</evidence>
<dbReference type="Pfam" id="PF03798">
    <property type="entry name" value="TRAM_LAG1_CLN8"/>
    <property type="match status" value="1"/>
</dbReference>
<keyword evidence="3" id="KW-1133">Transmembrane helix</keyword>
<dbReference type="PANTHER" id="PTHR31766">
    <property type="entry name" value="GLABROUS1 ENHANCER-BINDING PROTEIN-LIKE 2"/>
    <property type="match status" value="1"/>
</dbReference>
<dbReference type="GeneID" id="109009192"/>
<organism evidence="5 6">
    <name type="scientific">Juglans regia</name>
    <name type="common">English walnut</name>
    <dbReference type="NCBI Taxonomy" id="51240"/>
    <lineage>
        <taxon>Eukaryota</taxon>
        <taxon>Viridiplantae</taxon>
        <taxon>Streptophyta</taxon>
        <taxon>Embryophyta</taxon>
        <taxon>Tracheophyta</taxon>
        <taxon>Spermatophyta</taxon>
        <taxon>Magnoliopsida</taxon>
        <taxon>eudicotyledons</taxon>
        <taxon>Gunneridae</taxon>
        <taxon>Pentapetalae</taxon>
        <taxon>rosids</taxon>
        <taxon>fabids</taxon>
        <taxon>Fagales</taxon>
        <taxon>Juglandaceae</taxon>
        <taxon>Juglans</taxon>
    </lineage>
</organism>
<dbReference type="PROSITE" id="PS50922">
    <property type="entry name" value="TLC"/>
    <property type="match status" value="1"/>
</dbReference>
<accession>A0A2I4GMJ8</accession>
<protein>
    <submittedName>
        <fullName evidence="6">TLC domain-containing protein At5g14285-like</fullName>
    </submittedName>
</protein>
<reference evidence="6" key="1">
    <citation type="submission" date="2025-08" db="UniProtKB">
        <authorList>
            <consortium name="RefSeq"/>
        </authorList>
    </citation>
    <scope>IDENTIFICATION</scope>
    <source>
        <tissue evidence="6">Leaves</tissue>
    </source>
</reference>
<evidence type="ECO:0000256" key="2">
    <source>
        <dbReference type="ARBA" id="ARBA00022692"/>
    </source>
</evidence>